<dbReference type="EMBL" id="JACEEZ010021367">
    <property type="protein sequence ID" value="KAG0713547.1"/>
    <property type="molecule type" value="Genomic_DNA"/>
</dbReference>
<dbReference type="FunFam" id="4.10.410.10:FF:000020">
    <property type="entry name" value="Collagen, type VI, alpha 3"/>
    <property type="match status" value="3"/>
</dbReference>
<feature type="domain" description="BPTI/Kunitz inhibitor" evidence="7">
    <location>
        <begin position="126"/>
        <end position="176"/>
    </location>
</feature>
<comment type="subcellular location">
    <subcellularLocation>
        <location evidence="1">Secreted</location>
    </subcellularLocation>
</comment>
<keyword evidence="3" id="KW-0800">Toxin</keyword>
<proteinExistence type="predicted"/>
<dbReference type="SMART" id="SM00131">
    <property type="entry name" value="KU"/>
    <property type="match status" value="5"/>
</dbReference>
<organism evidence="8 9">
    <name type="scientific">Chionoecetes opilio</name>
    <name type="common">Atlantic snow crab</name>
    <name type="synonym">Cancer opilio</name>
    <dbReference type="NCBI Taxonomy" id="41210"/>
    <lineage>
        <taxon>Eukaryota</taxon>
        <taxon>Metazoa</taxon>
        <taxon>Ecdysozoa</taxon>
        <taxon>Arthropoda</taxon>
        <taxon>Crustacea</taxon>
        <taxon>Multicrustacea</taxon>
        <taxon>Malacostraca</taxon>
        <taxon>Eumalacostraca</taxon>
        <taxon>Eucarida</taxon>
        <taxon>Decapoda</taxon>
        <taxon>Pleocyemata</taxon>
        <taxon>Brachyura</taxon>
        <taxon>Eubrachyura</taxon>
        <taxon>Majoidea</taxon>
        <taxon>Majidae</taxon>
        <taxon>Chionoecetes</taxon>
    </lineage>
</organism>
<evidence type="ECO:0000256" key="4">
    <source>
        <dbReference type="ARBA" id="ARBA00022690"/>
    </source>
</evidence>
<keyword evidence="5" id="KW-0722">Serine protease inhibitor</keyword>
<evidence type="ECO:0000256" key="2">
    <source>
        <dbReference type="ARBA" id="ARBA00022525"/>
    </source>
</evidence>
<evidence type="ECO:0000313" key="8">
    <source>
        <dbReference type="EMBL" id="KAG0713547.1"/>
    </source>
</evidence>
<comment type="caution">
    <text evidence="8">The sequence shown here is derived from an EMBL/GenBank/DDBJ whole genome shotgun (WGS) entry which is preliminary data.</text>
</comment>
<dbReference type="InterPro" id="IPR036880">
    <property type="entry name" value="Kunitz_BPTI_sf"/>
</dbReference>
<feature type="domain" description="BPTI/Kunitz inhibitor" evidence="7">
    <location>
        <begin position="183"/>
        <end position="233"/>
    </location>
</feature>
<dbReference type="GO" id="GO:0004867">
    <property type="term" value="F:serine-type endopeptidase inhibitor activity"/>
    <property type="evidence" value="ECO:0007669"/>
    <property type="project" value="UniProtKB-KW"/>
</dbReference>
<dbReference type="Proteomes" id="UP000770661">
    <property type="component" value="Unassembled WGS sequence"/>
</dbReference>
<dbReference type="Pfam" id="PF00014">
    <property type="entry name" value="Kunitz_BPTI"/>
    <property type="match status" value="5"/>
</dbReference>
<dbReference type="Gene3D" id="4.10.410.10">
    <property type="entry name" value="Pancreatic trypsin inhibitor Kunitz domain"/>
    <property type="match status" value="5"/>
</dbReference>
<dbReference type="AlphaFoldDB" id="A0A8J4XUR9"/>
<dbReference type="SUPFAM" id="SSF57362">
    <property type="entry name" value="BPTI-like"/>
    <property type="match status" value="5"/>
</dbReference>
<gene>
    <name evidence="8" type="primary">Ppn_2</name>
    <name evidence="8" type="ORF">GWK47_016009</name>
</gene>
<dbReference type="PANTHER" id="PTHR10083:SF217">
    <property type="entry name" value="BOOPHILIN-H2"/>
    <property type="match status" value="1"/>
</dbReference>
<keyword evidence="2" id="KW-0964">Secreted</keyword>
<evidence type="ECO:0000256" key="3">
    <source>
        <dbReference type="ARBA" id="ARBA00022656"/>
    </source>
</evidence>
<feature type="domain" description="BPTI/Kunitz inhibitor" evidence="7">
    <location>
        <begin position="1"/>
        <end position="46"/>
    </location>
</feature>
<evidence type="ECO:0000256" key="6">
    <source>
        <dbReference type="ARBA" id="ARBA00023157"/>
    </source>
</evidence>
<evidence type="ECO:0000256" key="1">
    <source>
        <dbReference type="ARBA" id="ARBA00004613"/>
    </source>
</evidence>
<evidence type="ECO:0000259" key="7">
    <source>
        <dbReference type="PROSITE" id="PS50279"/>
    </source>
</evidence>
<dbReference type="PANTHER" id="PTHR10083">
    <property type="entry name" value="KUNITZ-TYPE PROTEASE INHIBITOR-RELATED"/>
    <property type="match status" value="1"/>
</dbReference>
<keyword evidence="6" id="KW-1015">Disulfide bond</keyword>
<dbReference type="InterPro" id="IPR002223">
    <property type="entry name" value="Kunitz_BPTI"/>
</dbReference>
<dbReference type="CDD" id="cd00109">
    <property type="entry name" value="Kunitz-type"/>
    <property type="match status" value="2"/>
</dbReference>
<sequence>MPGPCRGNYPRWFYDEGVGSCKQFPYGGCKGNDNNFLTENECMQRCIRGRSKEPDRAVCYLASSPGDECDEFEERWFFDASVGQCQVFMYGGCGGNNNNFVSNEECENYCGERKIPAEEEFKTEFCFKEQSLGTCEDYQTYFYYDSQDGACKRFLYGGCDGNENRFKTREECENKCGDAQDICQLPRVVGPCSGSFLQYYYDRSTDQCYEFDYGGCDGNKNRFDSMRFCQERCQTTQATTPHDTIPETLESEIPEICKQPAEIGHCRAAMPNWYFDINAGRCIGFSYGGCGGNANRFQSVELCERQCGKYRNQGEYSDMSVVLTL</sequence>
<reference evidence="8" key="1">
    <citation type="submission" date="2020-07" db="EMBL/GenBank/DDBJ databases">
        <title>The High-quality genome of the commercially important snow crab, Chionoecetes opilio.</title>
        <authorList>
            <person name="Jeong J.-H."/>
            <person name="Ryu S."/>
        </authorList>
    </citation>
    <scope>NUCLEOTIDE SEQUENCE</scope>
    <source>
        <strain evidence="8">MADBK_172401_WGS</strain>
        <tissue evidence="8">Digestive gland</tissue>
    </source>
</reference>
<feature type="domain" description="BPTI/Kunitz inhibitor" evidence="7">
    <location>
        <begin position="59"/>
        <end position="110"/>
    </location>
</feature>
<dbReference type="PROSITE" id="PS50279">
    <property type="entry name" value="BPTI_KUNITZ_2"/>
    <property type="match status" value="5"/>
</dbReference>
<evidence type="ECO:0000256" key="5">
    <source>
        <dbReference type="ARBA" id="ARBA00022900"/>
    </source>
</evidence>
<feature type="domain" description="BPTI/Kunitz inhibitor" evidence="7">
    <location>
        <begin position="257"/>
        <end position="307"/>
    </location>
</feature>
<dbReference type="InterPro" id="IPR050098">
    <property type="entry name" value="TFPI/VKTCI-like"/>
</dbReference>
<accession>A0A8J4XUR9</accession>
<name>A0A8J4XUR9_CHIOP</name>
<dbReference type="GO" id="GO:0005615">
    <property type="term" value="C:extracellular space"/>
    <property type="evidence" value="ECO:0007669"/>
    <property type="project" value="TreeGrafter"/>
</dbReference>
<dbReference type="InterPro" id="IPR020901">
    <property type="entry name" value="Prtase_inh_Kunz-CS"/>
</dbReference>
<dbReference type="PRINTS" id="PR00759">
    <property type="entry name" value="BASICPTASE"/>
</dbReference>
<dbReference type="PROSITE" id="PS00280">
    <property type="entry name" value="BPTI_KUNITZ_1"/>
    <property type="match status" value="5"/>
</dbReference>
<keyword evidence="4" id="KW-0646">Protease inhibitor</keyword>
<protein>
    <submittedName>
        <fullName evidence="8">Papilin</fullName>
    </submittedName>
</protein>
<keyword evidence="9" id="KW-1185">Reference proteome</keyword>
<dbReference type="OrthoDB" id="5950222at2759"/>
<evidence type="ECO:0000313" key="9">
    <source>
        <dbReference type="Proteomes" id="UP000770661"/>
    </source>
</evidence>